<comment type="similarity">
    <text evidence="1">Belongs to the universal stress protein A family.</text>
</comment>
<dbReference type="PANTHER" id="PTHR31964:SF113">
    <property type="entry name" value="USPA DOMAIN-CONTAINING PROTEIN"/>
    <property type="match status" value="1"/>
</dbReference>
<reference evidence="6" key="2">
    <citation type="journal article" date="2019" name="Int. J. Syst. Evol. Microbiol.">
        <title>The Global Catalogue of Microorganisms (GCM) 10K type strain sequencing project: providing services to taxonomists for standard genome sequencing and annotation.</title>
        <authorList>
            <consortium name="The Broad Institute Genomics Platform"/>
            <consortium name="The Broad Institute Genome Sequencing Center for Infectious Disease"/>
            <person name="Wu L."/>
            <person name="Ma J."/>
        </authorList>
    </citation>
    <scope>NUCLEOTIDE SEQUENCE [LARGE SCALE GENOMIC DNA]</scope>
    <source>
        <strain evidence="6">CGMCC 4.5581</strain>
    </source>
</reference>
<dbReference type="EMBL" id="BMMI01000007">
    <property type="protein sequence ID" value="GGL78870.1"/>
    <property type="molecule type" value="Genomic_DNA"/>
</dbReference>
<evidence type="ECO:0000256" key="1">
    <source>
        <dbReference type="ARBA" id="ARBA00008791"/>
    </source>
</evidence>
<keyword evidence="6" id="KW-1185">Reference proteome</keyword>
<evidence type="ECO:0000313" key="5">
    <source>
        <dbReference type="Proteomes" id="UP000552836"/>
    </source>
</evidence>
<reference evidence="4 5" key="3">
    <citation type="submission" date="2020-02" db="EMBL/GenBank/DDBJ databases">
        <title>Sequencing the genomes of 1000 actinobacteria strains.</title>
        <authorList>
            <person name="Klenk H.-P."/>
        </authorList>
    </citation>
    <scope>NUCLEOTIDE SEQUENCE [LARGE SCALE GENOMIC DNA]</scope>
    <source>
        <strain evidence="4 5">DSM 45201</strain>
    </source>
</reference>
<dbReference type="PANTHER" id="PTHR31964">
    <property type="entry name" value="ADENINE NUCLEOTIDE ALPHA HYDROLASES-LIKE SUPERFAMILY PROTEIN"/>
    <property type="match status" value="1"/>
</dbReference>
<comment type="caution">
    <text evidence="4">The sequence shown here is derived from an EMBL/GenBank/DDBJ whole genome shotgun (WGS) entry which is preliminary data.</text>
</comment>
<reference evidence="3" key="4">
    <citation type="submission" date="2024-05" db="EMBL/GenBank/DDBJ databases">
        <authorList>
            <person name="Sun Q."/>
            <person name="Zhou Y."/>
        </authorList>
    </citation>
    <scope>NUCLEOTIDE SEQUENCE</scope>
    <source>
        <strain evidence="3">CGMCC 4.5581</strain>
    </source>
</reference>
<accession>A0A846LTG8</accession>
<dbReference type="SUPFAM" id="SSF52402">
    <property type="entry name" value="Adenine nucleotide alpha hydrolases-like"/>
    <property type="match status" value="2"/>
</dbReference>
<feature type="domain" description="UspA" evidence="2">
    <location>
        <begin position="21"/>
        <end position="160"/>
    </location>
</feature>
<dbReference type="Proteomes" id="UP000552836">
    <property type="component" value="Unassembled WGS sequence"/>
</dbReference>
<sequence length="324" mass="33080">MGEATERSGRSGATEGAGRPRVVVGVDGSAVSQEALGWALAAAGRRGAVLEVVSTYPIDIWWADAYLTDRTWVETVRVDAEARTRALVEEALRGSVTGGTVPVKVVVVPGAPAEHLVRLSAGADLLVVGSRGRGAVRSTLLGSVALHCSTRASCPVVVVHPQEPAGHARVVVGLDGSAASRAALAHAATMAAELGAEVEGVAAWRLPTYWSDVSVMLLDSATEIRDAAERRAQEMVTAVLGPEPRVPVSIVAVEGPAGDALVQRAAGAALLVVGSRSRSRLPGVLLGSIALHCVVHAPCPVMVVHPGAPADAPHPEAELADAGS</sequence>
<reference evidence="3" key="1">
    <citation type="journal article" date="2014" name="Int. J. Syst. Evol. Microbiol.">
        <title>Complete genome of a new Firmicutes species belonging to the dominant human colonic microbiota ('Ruminococcus bicirculans') reveals two chromosomes and a selective capacity to utilize plant glucans.</title>
        <authorList>
            <consortium name="NISC Comparative Sequencing Program"/>
            <person name="Wegmann U."/>
            <person name="Louis P."/>
            <person name="Goesmann A."/>
            <person name="Henrissat B."/>
            <person name="Duncan S.H."/>
            <person name="Flint H.J."/>
        </authorList>
    </citation>
    <scope>NUCLEOTIDE SEQUENCE</scope>
    <source>
        <strain evidence="3">CGMCC 4.5581</strain>
    </source>
</reference>
<gene>
    <name evidence="4" type="ORF">FB380_003413</name>
    <name evidence="3" type="ORF">GCM10011589_38730</name>
</gene>
<dbReference type="Pfam" id="PF00582">
    <property type="entry name" value="Usp"/>
    <property type="match status" value="2"/>
</dbReference>
<dbReference type="RefSeq" id="WP_166756534.1">
    <property type="nucleotide sequence ID" value="NZ_BAABJU010000003.1"/>
</dbReference>
<name>A0A846LTG8_9ACTN</name>
<dbReference type="EMBL" id="JAAMPA010000002">
    <property type="protein sequence ID" value="NIH68925.1"/>
    <property type="molecule type" value="Genomic_DNA"/>
</dbReference>
<dbReference type="Gene3D" id="3.40.50.620">
    <property type="entry name" value="HUPs"/>
    <property type="match status" value="2"/>
</dbReference>
<dbReference type="InterPro" id="IPR014729">
    <property type="entry name" value="Rossmann-like_a/b/a_fold"/>
</dbReference>
<evidence type="ECO:0000259" key="2">
    <source>
        <dbReference type="Pfam" id="PF00582"/>
    </source>
</evidence>
<organism evidence="4 5">
    <name type="scientific">Modestobacter marinus</name>
    <dbReference type="NCBI Taxonomy" id="477641"/>
    <lineage>
        <taxon>Bacteria</taxon>
        <taxon>Bacillati</taxon>
        <taxon>Actinomycetota</taxon>
        <taxon>Actinomycetes</taxon>
        <taxon>Geodermatophilales</taxon>
        <taxon>Geodermatophilaceae</taxon>
        <taxon>Modestobacter</taxon>
    </lineage>
</organism>
<dbReference type="PRINTS" id="PR01438">
    <property type="entry name" value="UNVRSLSTRESS"/>
</dbReference>
<evidence type="ECO:0000313" key="4">
    <source>
        <dbReference type="EMBL" id="NIH68925.1"/>
    </source>
</evidence>
<dbReference type="InterPro" id="IPR006016">
    <property type="entry name" value="UspA"/>
</dbReference>
<dbReference type="Proteomes" id="UP000648663">
    <property type="component" value="Unassembled WGS sequence"/>
</dbReference>
<evidence type="ECO:0000313" key="6">
    <source>
        <dbReference type="Proteomes" id="UP000648663"/>
    </source>
</evidence>
<dbReference type="AlphaFoldDB" id="A0A846LTG8"/>
<dbReference type="InterPro" id="IPR006015">
    <property type="entry name" value="Universal_stress_UspA"/>
</dbReference>
<protein>
    <submittedName>
        <fullName evidence="4">Nucleotide-binding universal stress UspA family protein</fullName>
    </submittedName>
    <submittedName>
        <fullName evidence="3">Universal stress protein</fullName>
    </submittedName>
</protein>
<feature type="domain" description="UspA" evidence="2">
    <location>
        <begin position="169"/>
        <end position="305"/>
    </location>
</feature>
<evidence type="ECO:0000313" key="3">
    <source>
        <dbReference type="EMBL" id="GGL78870.1"/>
    </source>
</evidence>
<proteinExistence type="inferred from homology"/>